<protein>
    <submittedName>
        <fullName evidence="4 5">Sulfoquinovosyldiacylglycerol biosynthesis protein</fullName>
    </submittedName>
</protein>
<dbReference type="EMBL" id="LC490351">
    <property type="protein sequence ID" value="BBL86193.1"/>
    <property type="molecule type" value="Genomic_DNA"/>
</dbReference>
<evidence type="ECO:0000259" key="3">
    <source>
        <dbReference type="Pfam" id="PF13439"/>
    </source>
</evidence>
<evidence type="ECO:0000259" key="2">
    <source>
        <dbReference type="Pfam" id="PF00534"/>
    </source>
</evidence>
<dbReference type="EMBL" id="KY124271">
    <property type="protein sequence ID" value="AQX44979.1"/>
    <property type="molecule type" value="Genomic_DNA"/>
</dbReference>
<reference evidence="5 6" key="2">
    <citation type="submission" date="2019-06" db="EMBL/GenBank/DDBJ databases">
        <title>A hidden player of endosymbiotic evolution: DNA virus triggered massive gene transfer.</title>
        <authorList>
            <person name="Matsuo M."/>
            <person name="Katahata A."/>
            <person name="Tachikawa M."/>
            <person name="Minakuchi Y."/>
            <person name="Noguchi H."/>
            <person name="Toyoda A."/>
            <person name="Fujiyama A."/>
            <person name="Suzuki Y."/>
            <person name="Satoh S."/>
            <person name="Nakayama T."/>
            <person name="Kamikawa R."/>
            <person name="Nomura M."/>
            <person name="Inagaki Y."/>
            <person name="Ishida K."/>
            <person name="Obokata J."/>
        </authorList>
    </citation>
    <scope>NUCLEOTIDE SEQUENCE [LARGE SCALE GENOMIC DNA]</scope>
    <source>
        <strain evidence="5 6">MYN1</strain>
    </source>
</reference>
<keyword evidence="6" id="KW-1185">Reference proteome</keyword>
<dbReference type="Pfam" id="PF00534">
    <property type="entry name" value="Glycos_transf_1"/>
    <property type="match status" value="1"/>
</dbReference>
<dbReference type="InterPro" id="IPR050194">
    <property type="entry name" value="Glycosyltransferase_grp1"/>
</dbReference>
<keyword evidence="1" id="KW-0328">Glycosyltransferase</keyword>
<evidence type="ECO:0000313" key="5">
    <source>
        <dbReference type="EMBL" id="BBL86193.1"/>
    </source>
</evidence>
<dbReference type="Proteomes" id="UP000503178">
    <property type="component" value="Chromatophore Pltd"/>
</dbReference>
<reference evidence="4" key="1">
    <citation type="journal article" date="2017" name="Protist">
        <title>Diversity of the Photosynthetic Paulinella Species, with the Description of Paulinella micropora sp. nov. and the Chromatophore Genome Sequence for strain KR01.</title>
        <authorList>
            <person name="Lhee D."/>
            <person name="Yang E.C."/>
            <person name="Kim J.I."/>
            <person name="Nakayama T."/>
            <person name="Zuccarello G."/>
            <person name="Andersen R.A."/>
            <person name="Yoon H.S."/>
        </authorList>
    </citation>
    <scope>NUCLEOTIDE SEQUENCE</scope>
    <source>
        <strain evidence="4">FK01</strain>
    </source>
</reference>
<feature type="domain" description="Glycosyltransferase subfamily 4-like N-terminal" evidence="3">
    <location>
        <begin position="14"/>
        <end position="177"/>
    </location>
</feature>
<dbReference type="PANTHER" id="PTHR45947">
    <property type="entry name" value="SULFOQUINOVOSYL TRANSFERASE SQD2"/>
    <property type="match status" value="1"/>
</dbReference>
<organism evidence="4">
    <name type="scientific">Paulinella micropora</name>
    <dbReference type="NCBI Taxonomy" id="1928728"/>
    <lineage>
        <taxon>Eukaryota</taxon>
        <taxon>Sar</taxon>
        <taxon>Rhizaria</taxon>
        <taxon>Cercozoa</taxon>
        <taxon>Imbricatea</taxon>
        <taxon>Silicofilosea</taxon>
        <taxon>Euglyphida</taxon>
        <taxon>Paulinellidae</taxon>
        <taxon>Paulinella</taxon>
    </lineage>
</organism>
<dbReference type="SUPFAM" id="SSF53756">
    <property type="entry name" value="UDP-Glycosyltransferase/glycogen phosphorylase"/>
    <property type="match status" value="1"/>
</dbReference>
<geneLocation type="plastid" evidence="4"/>
<proteinExistence type="predicted"/>
<sequence>MKIAFFTETFLPKVDGIVTRLTKTVDYLVKNGDEVIVFCPEGGPENYMGARVIGVPALPLPLYPELKLAIPRPAVAEVLEKFSPDIVHVVNPAVLGLGGIWLAKIKNLPLVASYHTHLPKYLEYYGMGILEPLLWELLKAAHNQALLNLCTSTAMVEELSRKGIQHTALWQRGVDTDLFRPELRSEFMRKKLLNGRSDTGALLLYIGRLSAEKQIERIRPVLEALPDARLALVGDGPYRQQLERIFHGTATNFVGYLGGEELASAYASADAFLFPSSTETLGLVLLEAMAAGCPVVGANRGGIPDIVTNGINGYLYEPEEENSLATATRKLLGNHEERLALREAARQEAERWGWKAATDQLRDYYQQILSSRVNYKLNETIS</sequence>
<dbReference type="Gene3D" id="3.40.50.2000">
    <property type="entry name" value="Glycogen Phosphorylase B"/>
    <property type="match status" value="2"/>
</dbReference>
<name>A0A1S6YI19_9EUKA</name>
<dbReference type="InterPro" id="IPR001296">
    <property type="entry name" value="Glyco_trans_1"/>
</dbReference>
<gene>
    <name evidence="4" type="primary">SqdX</name>
    <name evidence="5" type="synonym">MYN1_Chr_376</name>
    <name evidence="4" type="ORF">PFK_427</name>
    <name evidence="5" type="ORF">PMYN1_Chma384</name>
</gene>
<dbReference type="AlphaFoldDB" id="A0A1S6YI19"/>
<dbReference type="InterPro" id="IPR028098">
    <property type="entry name" value="Glyco_trans_4-like_N"/>
</dbReference>
<feature type="domain" description="Glycosyl transferase family 1" evidence="2">
    <location>
        <begin position="196"/>
        <end position="347"/>
    </location>
</feature>
<evidence type="ECO:0000256" key="1">
    <source>
        <dbReference type="ARBA" id="ARBA00022676"/>
    </source>
</evidence>
<keyword evidence="1" id="KW-0808">Transferase</keyword>
<evidence type="ECO:0000313" key="6">
    <source>
        <dbReference type="Proteomes" id="UP000503178"/>
    </source>
</evidence>
<dbReference type="PANTHER" id="PTHR45947:SF3">
    <property type="entry name" value="SULFOQUINOVOSYL TRANSFERASE SQD2"/>
    <property type="match status" value="1"/>
</dbReference>
<keyword evidence="4" id="KW-0934">Plastid</keyword>
<dbReference type="CDD" id="cd03814">
    <property type="entry name" value="GT4-like"/>
    <property type="match status" value="1"/>
</dbReference>
<dbReference type="Pfam" id="PF13439">
    <property type="entry name" value="Glyco_transf_4"/>
    <property type="match status" value="1"/>
</dbReference>
<dbReference type="GO" id="GO:0016757">
    <property type="term" value="F:glycosyltransferase activity"/>
    <property type="evidence" value="ECO:0007669"/>
    <property type="project" value="UniProtKB-KW"/>
</dbReference>
<accession>A0A1S6YI19</accession>
<evidence type="ECO:0000313" key="4">
    <source>
        <dbReference type="EMBL" id="AQX44979.1"/>
    </source>
</evidence>